<protein>
    <submittedName>
        <fullName evidence="3">Uncharacterized protein C1orf141-like</fullName>
    </submittedName>
</protein>
<dbReference type="Pfam" id="PF15078">
    <property type="entry name" value="DUF4545"/>
    <property type="match status" value="1"/>
</dbReference>
<dbReference type="GeneID" id="103600738"/>
<accession>A0ABM0RRQ0</accession>
<dbReference type="PANTHER" id="PTHR36873">
    <property type="entry name" value="HYPOTHETICAL GENE SUPPORTED BY BC079057"/>
    <property type="match status" value="1"/>
</dbReference>
<dbReference type="Proteomes" id="UP000694923">
    <property type="component" value="Unplaced"/>
</dbReference>
<name>A0ABM0RRQ0_GALVR</name>
<proteinExistence type="predicted"/>
<feature type="compositionally biased region" description="Basic and acidic residues" evidence="1">
    <location>
        <begin position="118"/>
        <end position="129"/>
    </location>
</feature>
<evidence type="ECO:0000313" key="3">
    <source>
        <dbReference type="RefSeq" id="XP_008583291.1"/>
    </source>
</evidence>
<organism evidence="2 3">
    <name type="scientific">Galeopterus variegatus</name>
    <name type="common">Malayan flying lemur</name>
    <name type="synonym">Cynocephalus variegatus</name>
    <dbReference type="NCBI Taxonomy" id="482537"/>
    <lineage>
        <taxon>Eukaryota</taxon>
        <taxon>Metazoa</taxon>
        <taxon>Chordata</taxon>
        <taxon>Craniata</taxon>
        <taxon>Vertebrata</taxon>
        <taxon>Euteleostomi</taxon>
        <taxon>Mammalia</taxon>
        <taxon>Eutheria</taxon>
        <taxon>Euarchontoglires</taxon>
        <taxon>Dermoptera</taxon>
        <taxon>Cynocephalidae</taxon>
        <taxon>Galeopterus</taxon>
    </lineage>
</organism>
<keyword evidence="2" id="KW-1185">Reference proteome</keyword>
<sequence length="143" mass="16264">MEAPREGELGGGERRQRQLKGTELWVSIPGFLTLLYKILEKLDVLDKQAKIILAGRAKKNRLQSEGKKKTLVTPLTFDFQLEFEEAIATSTKAVSKVTEDKSCGIKRSKRCVSFKCEPKPRKSDFEKSPVRSHFVPTNIKRNE</sequence>
<evidence type="ECO:0000256" key="1">
    <source>
        <dbReference type="SAM" id="MobiDB-lite"/>
    </source>
</evidence>
<reference evidence="3" key="1">
    <citation type="submission" date="2025-08" db="UniProtKB">
        <authorList>
            <consortium name="RefSeq"/>
        </authorList>
    </citation>
    <scope>IDENTIFICATION</scope>
</reference>
<dbReference type="RefSeq" id="XP_008583291.1">
    <property type="nucleotide sequence ID" value="XM_008585069.1"/>
</dbReference>
<gene>
    <name evidence="3" type="primary">LOC103600738</name>
</gene>
<feature type="non-terminal residue" evidence="3">
    <location>
        <position position="143"/>
    </location>
</feature>
<feature type="region of interest" description="Disordered" evidence="1">
    <location>
        <begin position="118"/>
        <end position="143"/>
    </location>
</feature>
<dbReference type="PANTHER" id="PTHR36873:SF1">
    <property type="entry name" value="HYPOTHETICAL GENE SUPPORTED BY BC079057"/>
    <property type="match status" value="1"/>
</dbReference>
<evidence type="ECO:0000313" key="2">
    <source>
        <dbReference type="Proteomes" id="UP000694923"/>
    </source>
</evidence>
<dbReference type="InterPro" id="IPR027847">
    <property type="entry name" value="DUF4545"/>
</dbReference>